<dbReference type="PANTHER" id="PTHR11909">
    <property type="entry name" value="CASEIN KINASE-RELATED"/>
    <property type="match status" value="1"/>
</dbReference>
<evidence type="ECO:0000259" key="3">
    <source>
        <dbReference type="PROSITE" id="PS50011"/>
    </source>
</evidence>
<protein>
    <recommendedName>
        <fullName evidence="1">non-specific serine/threonine protein kinase</fullName>
        <ecNumber evidence="1">2.7.11.1</ecNumber>
    </recommendedName>
</protein>
<dbReference type="InterPro" id="IPR008271">
    <property type="entry name" value="Ser/Thr_kinase_AS"/>
</dbReference>
<dbReference type="Pfam" id="PF00069">
    <property type="entry name" value="Pkinase"/>
    <property type="match status" value="1"/>
</dbReference>
<feature type="compositionally biased region" description="Basic and acidic residues" evidence="2">
    <location>
        <begin position="363"/>
        <end position="383"/>
    </location>
</feature>
<feature type="domain" description="Protein kinase" evidence="3">
    <location>
        <begin position="33"/>
        <end position="316"/>
    </location>
</feature>
<dbReference type="Proteomes" id="UP000053766">
    <property type="component" value="Unassembled WGS sequence"/>
</dbReference>
<gene>
    <name evidence="4" type="ORF">DICVIV_02500</name>
</gene>
<accession>A0A0D8Y539</accession>
<feature type="region of interest" description="Disordered" evidence="2">
    <location>
        <begin position="341"/>
        <end position="453"/>
    </location>
</feature>
<feature type="compositionally biased region" description="Polar residues" evidence="2">
    <location>
        <begin position="437"/>
        <end position="448"/>
    </location>
</feature>
<dbReference type="InterPro" id="IPR011009">
    <property type="entry name" value="Kinase-like_dom_sf"/>
</dbReference>
<dbReference type="STRING" id="29172.A0A0D8Y539"/>
<dbReference type="EMBL" id="KN716186">
    <property type="protein sequence ID" value="KJH51297.1"/>
    <property type="molecule type" value="Genomic_DNA"/>
</dbReference>
<dbReference type="PROSITE" id="PS50011">
    <property type="entry name" value="PROTEIN_KINASE_DOM"/>
    <property type="match status" value="1"/>
</dbReference>
<dbReference type="InterPro" id="IPR000719">
    <property type="entry name" value="Prot_kinase_dom"/>
</dbReference>
<dbReference type="OrthoDB" id="2687620at2759"/>
<sequence length="535" mass="60752">MPPKQKLKGKLHQLAVELPMKSIITDTTNKKQYCIGRQFASGGFGRIYTCNEVGSKREFAMKVEPYGNGPLFTEVNVFVRIFKQEQIDEFLRKRKLKRLGVPPLISCGIHQHGEEKLRFLVIPKYSVSLEDIREKSLKFHSFDVWTIARCMVESLEYIHSKNYTHADIKAANILLEQSNDFTSCVLVDYGLARMSSSNEDKPDKKRAHNGTALFTSCDAHRGCLPSYRGDLEILAYNIVYWLSGSLPWMPHESNPAKIYELKEIFLANLSSSLKKQLNENSDCVDPLRAIFKIVQETDYCSQLDFSALYKIIDGTLKKLRSGGRKRGSDEVLCEVMQANEKKEAKRNKLDENESALNGGNHVNTEDSTLRKTEKKEKLKEKVAKPHVCFKRREVHPSCSTQSNANEPSPRSHKEISRTNSSFEQSPSSHTSRKSGALQCTTRSSMPTKKSTKKVFKGVVPGLSVRRAPCSTINSRPTTSSREPVEEVSSDIKRSPNKLRKIPGMLNFKRGRRSIIIEQITKKYQRIAQNKGREKS</sequence>
<dbReference type="SMART" id="SM00220">
    <property type="entry name" value="S_TKc"/>
    <property type="match status" value="1"/>
</dbReference>
<feature type="compositionally biased region" description="Polar residues" evidence="2">
    <location>
        <begin position="397"/>
        <end position="408"/>
    </location>
</feature>
<dbReference type="Gene3D" id="1.10.510.10">
    <property type="entry name" value="Transferase(Phosphotransferase) domain 1"/>
    <property type="match status" value="1"/>
</dbReference>
<evidence type="ECO:0000313" key="5">
    <source>
        <dbReference type="Proteomes" id="UP000053766"/>
    </source>
</evidence>
<reference evidence="5" key="2">
    <citation type="journal article" date="2016" name="Sci. Rep.">
        <title>Dictyocaulus viviparus genome, variome and transcriptome elucidate lungworm biology and support future intervention.</title>
        <authorList>
            <person name="McNulty S.N."/>
            <person name="Strube C."/>
            <person name="Rosa B.A."/>
            <person name="Martin J.C."/>
            <person name="Tyagi R."/>
            <person name="Choi Y.J."/>
            <person name="Wang Q."/>
            <person name="Hallsworth Pepin K."/>
            <person name="Zhang X."/>
            <person name="Ozersky P."/>
            <person name="Wilson R.K."/>
            <person name="Sternberg P.W."/>
            <person name="Gasser R.B."/>
            <person name="Mitreva M."/>
        </authorList>
    </citation>
    <scope>NUCLEOTIDE SEQUENCE [LARGE SCALE GENOMIC DNA]</scope>
    <source>
        <strain evidence="5">HannoverDv2000</strain>
    </source>
</reference>
<feature type="compositionally biased region" description="Polar residues" evidence="2">
    <location>
        <begin position="470"/>
        <end position="481"/>
    </location>
</feature>
<dbReference type="AlphaFoldDB" id="A0A0D8Y539"/>
<reference evidence="4 5" key="1">
    <citation type="submission" date="2013-11" db="EMBL/GenBank/DDBJ databases">
        <title>Draft genome of the bovine lungworm Dictyocaulus viviparus.</title>
        <authorList>
            <person name="Mitreva M."/>
        </authorList>
    </citation>
    <scope>NUCLEOTIDE SEQUENCE [LARGE SCALE GENOMIC DNA]</scope>
    <source>
        <strain evidence="4 5">HannoverDv2000</strain>
    </source>
</reference>
<dbReference type="GO" id="GO:0005524">
    <property type="term" value="F:ATP binding"/>
    <property type="evidence" value="ECO:0007669"/>
    <property type="project" value="InterPro"/>
</dbReference>
<proteinExistence type="predicted"/>
<evidence type="ECO:0000256" key="2">
    <source>
        <dbReference type="SAM" id="MobiDB-lite"/>
    </source>
</evidence>
<dbReference type="InterPro" id="IPR050235">
    <property type="entry name" value="CK1_Ser-Thr_kinase"/>
</dbReference>
<evidence type="ECO:0000256" key="1">
    <source>
        <dbReference type="ARBA" id="ARBA00012513"/>
    </source>
</evidence>
<evidence type="ECO:0000313" key="4">
    <source>
        <dbReference type="EMBL" id="KJH51297.1"/>
    </source>
</evidence>
<dbReference type="GO" id="GO:0004674">
    <property type="term" value="F:protein serine/threonine kinase activity"/>
    <property type="evidence" value="ECO:0007669"/>
    <property type="project" value="UniProtKB-EC"/>
</dbReference>
<dbReference type="PROSITE" id="PS00108">
    <property type="entry name" value="PROTEIN_KINASE_ST"/>
    <property type="match status" value="1"/>
</dbReference>
<dbReference type="SUPFAM" id="SSF56112">
    <property type="entry name" value="Protein kinase-like (PK-like)"/>
    <property type="match status" value="1"/>
</dbReference>
<organism evidence="4 5">
    <name type="scientific">Dictyocaulus viviparus</name>
    <name type="common">Bovine lungworm</name>
    <dbReference type="NCBI Taxonomy" id="29172"/>
    <lineage>
        <taxon>Eukaryota</taxon>
        <taxon>Metazoa</taxon>
        <taxon>Ecdysozoa</taxon>
        <taxon>Nematoda</taxon>
        <taxon>Chromadorea</taxon>
        <taxon>Rhabditida</taxon>
        <taxon>Rhabditina</taxon>
        <taxon>Rhabditomorpha</taxon>
        <taxon>Strongyloidea</taxon>
        <taxon>Metastrongylidae</taxon>
        <taxon>Dictyocaulus</taxon>
    </lineage>
</organism>
<name>A0A0D8Y539_DICVI</name>
<feature type="compositionally biased region" description="Basic and acidic residues" evidence="2">
    <location>
        <begin position="341"/>
        <end position="351"/>
    </location>
</feature>
<feature type="region of interest" description="Disordered" evidence="2">
    <location>
        <begin position="468"/>
        <end position="492"/>
    </location>
</feature>
<keyword evidence="5" id="KW-1185">Reference proteome</keyword>
<dbReference type="EC" id="2.7.11.1" evidence="1"/>
<feature type="compositionally biased region" description="Polar residues" evidence="2">
    <location>
        <begin position="417"/>
        <end position="429"/>
    </location>
</feature>